<dbReference type="PROSITE" id="PS50878">
    <property type="entry name" value="RT_POL"/>
    <property type="match status" value="1"/>
</dbReference>
<feature type="region of interest" description="Disordered" evidence="1">
    <location>
        <begin position="998"/>
        <end position="1086"/>
    </location>
</feature>
<dbReference type="Gramene" id="evm.model.01.2448">
    <property type="protein sequence ID" value="cds.evm.model.01.2448"/>
    <property type="gene ID" value="evm.TU.01.2448"/>
</dbReference>
<dbReference type="InterPro" id="IPR026960">
    <property type="entry name" value="RVT-Znf"/>
</dbReference>
<dbReference type="SUPFAM" id="SSF56219">
    <property type="entry name" value="DNase I-like"/>
    <property type="match status" value="1"/>
</dbReference>
<feature type="domain" description="Reverse transcriptase" evidence="2">
    <location>
        <begin position="388"/>
        <end position="666"/>
    </location>
</feature>
<evidence type="ECO:0000256" key="1">
    <source>
        <dbReference type="SAM" id="MobiDB-lite"/>
    </source>
</evidence>
<feature type="region of interest" description="Disordered" evidence="1">
    <location>
        <begin position="1216"/>
        <end position="1270"/>
    </location>
</feature>
<evidence type="ECO:0000313" key="4">
    <source>
        <dbReference type="Proteomes" id="UP000596661"/>
    </source>
</evidence>
<reference evidence="3" key="1">
    <citation type="submission" date="2018-11" db="EMBL/GenBank/DDBJ databases">
        <authorList>
            <person name="Grassa J C."/>
        </authorList>
    </citation>
    <scope>NUCLEOTIDE SEQUENCE [LARGE SCALE GENOMIC DNA]</scope>
</reference>
<protein>
    <recommendedName>
        <fullName evidence="2">Reverse transcriptase domain-containing protein</fullName>
    </recommendedName>
</protein>
<name>A0A803NL71_CANSA</name>
<dbReference type="Proteomes" id="UP000596661">
    <property type="component" value="Chromosome 1"/>
</dbReference>
<dbReference type="PANTHER" id="PTHR33116">
    <property type="entry name" value="REVERSE TRANSCRIPTASE ZINC-BINDING DOMAIN-CONTAINING PROTEIN-RELATED-RELATED"/>
    <property type="match status" value="1"/>
</dbReference>
<reference evidence="3" key="2">
    <citation type="submission" date="2021-03" db="UniProtKB">
        <authorList>
            <consortium name="EnsemblPlants"/>
        </authorList>
    </citation>
    <scope>IDENTIFICATION</scope>
</reference>
<dbReference type="SUPFAM" id="SSF56672">
    <property type="entry name" value="DNA/RNA polymerases"/>
    <property type="match status" value="1"/>
</dbReference>
<dbReference type="Gene3D" id="3.60.10.10">
    <property type="entry name" value="Endonuclease/exonuclease/phosphatase"/>
    <property type="match status" value="1"/>
</dbReference>
<proteinExistence type="predicted"/>
<dbReference type="EnsemblPlants" id="evm.model.01.2448">
    <property type="protein sequence ID" value="cds.evm.model.01.2448"/>
    <property type="gene ID" value="evm.TU.01.2448"/>
</dbReference>
<evidence type="ECO:0000313" key="3">
    <source>
        <dbReference type="EnsemblPlants" id="cds.evm.model.01.2448"/>
    </source>
</evidence>
<dbReference type="InterPro" id="IPR000477">
    <property type="entry name" value="RT_dom"/>
</dbReference>
<dbReference type="Pfam" id="PF13966">
    <property type="entry name" value="zf-RVT"/>
    <property type="match status" value="1"/>
</dbReference>
<sequence>MDHTFSSFATIIYAFNDKNGREMLWKDLTALATNENWFLMGDFNDILSKEERIGHKVKYYPDIAFANCVEQCHLEDVKSTGNFFTWSNKQQGQDRIWSKIDRVMANQAWLDQYRTAEVNFLNEGTFDHSPCVLSLYPKRAEGRKPFRYFKMWSSYPSFRSKVYEMWNKQIYGTKMYQVLSKLKSLKPILKEINKAGFSDIHTAVQRAKGELENVQQQLQQDPLDVVMLDREITARAKLVQVQQDYSAFLQQKAKVTWLQNGDLNIAIFHASIKQRARHNQIFSIESKNGTRITDPNLISTAFVDYYKELLGTSLANRRPVLKKLVSRGVVVSKQQAENLMMQFTKDEVKTALFDIPGNKAPGLDGYSSFFFQDCWEIVGDDIFQAVTSFLESGNILKEINSTILTLVPKMKCPNTVKDFRPIACCNVIYKIATKLLCSRIKLILPNLVSLNQGGFIKGRFIGHNIMICQDLLRHYGRKNNKPSCIIKLDLQKAYDTIEWDFIEEMLQGLLFPSKFIKLVMNCVRTPQFSLMFNGTLHGYFESKRGLRQGDPMSPLLFVLGMEYLSRIMRRIGDKEDFHYHDRCADISLNHLAFADDVLLFCNGDAKSVHYLLQGLKLFSVTSGLIPNATKTAMYTSNMPDDQVRRIMTISGFQDQSLPFTYLGVPIGAKRISGKDCEILAEKMTARIKVWSSRNLSFAGRVVLINSVLMAIHSYWCQVLILPKKVVSNIEAICRNFLWNAKAVYYGPGAIAWDFICQPKAAGGIGFKNIGAWNRAAMGKYVWAIANKEDSLWVRWINSVYIHDGDWWAYETPSQTSWYWRCLVRLKDQFKEKNQSIALQQYNISAGYKMLVQTPPKIQWTRQVWSRFNAPKHCFILWLAMHQRLKTRDRLCKMKIITDPSCLLCCNGDETSEHLFFDCLRTKECLQEIKRWLDWRIIHTSLPNIIKWLGRSKESKFKLQVYTAAVAGLMVLSLRGLESALNTAWEDAEVLRGKVNKPLNEGTFVPQQPHGEGSSRCQEKCPMPLTSDDEGKVQDYESSSSQSRERPRVRKPRLQQRAPRATWGPNSSTKRAFSPRRRRGRPSKENATMAHQGIQFHGDLGSTNPLRRGATKLCQTLKYMSNMHMPLMHHCMEMAMVLWPTMEVPITNEERRQPSNLKRKRGCHMGSCATYDPMRNRDEPNLHNFPPLRASLGNMEYNNLLRGDMGVRANNDANHALDNQNCATHGGHDPSPRPPHVSRNIGVEIEEKGENPHQERKKPTQEESYPSRSTRHRAFDRMYALFSEDQTWLRRGYKDIVHLSKNERISKEMGLGLFFVRI</sequence>
<dbReference type="InterPro" id="IPR043502">
    <property type="entry name" value="DNA/RNA_pol_sf"/>
</dbReference>
<keyword evidence="4" id="KW-1185">Reference proteome</keyword>
<dbReference type="InterPro" id="IPR036691">
    <property type="entry name" value="Endo/exonu/phosph_ase_sf"/>
</dbReference>
<dbReference type="CDD" id="cd01650">
    <property type="entry name" value="RT_nLTR_like"/>
    <property type="match status" value="1"/>
</dbReference>
<feature type="compositionally biased region" description="Basic and acidic residues" evidence="1">
    <location>
        <begin position="1244"/>
        <end position="1260"/>
    </location>
</feature>
<dbReference type="Pfam" id="PF00078">
    <property type="entry name" value="RVT_1"/>
    <property type="match status" value="1"/>
</dbReference>
<accession>A0A803NL71</accession>
<evidence type="ECO:0000259" key="2">
    <source>
        <dbReference type="PROSITE" id="PS50878"/>
    </source>
</evidence>
<dbReference type="EMBL" id="UZAU01000073">
    <property type="status" value="NOT_ANNOTATED_CDS"/>
    <property type="molecule type" value="Genomic_DNA"/>
</dbReference>
<organism evidence="3 4">
    <name type="scientific">Cannabis sativa</name>
    <name type="common">Hemp</name>
    <name type="synonym">Marijuana</name>
    <dbReference type="NCBI Taxonomy" id="3483"/>
    <lineage>
        <taxon>Eukaryota</taxon>
        <taxon>Viridiplantae</taxon>
        <taxon>Streptophyta</taxon>
        <taxon>Embryophyta</taxon>
        <taxon>Tracheophyta</taxon>
        <taxon>Spermatophyta</taxon>
        <taxon>Magnoliopsida</taxon>
        <taxon>eudicotyledons</taxon>
        <taxon>Gunneridae</taxon>
        <taxon>Pentapetalae</taxon>
        <taxon>rosids</taxon>
        <taxon>fabids</taxon>
        <taxon>Rosales</taxon>
        <taxon>Cannabaceae</taxon>
        <taxon>Cannabis</taxon>
    </lineage>
</organism>
<dbReference type="PANTHER" id="PTHR33116:SF84">
    <property type="entry name" value="RNA-DIRECTED DNA POLYMERASE"/>
    <property type="match status" value="1"/>
</dbReference>